<dbReference type="Gene3D" id="1.20.920.10">
    <property type="entry name" value="Bromodomain-like"/>
    <property type="match status" value="1"/>
</dbReference>
<dbReference type="AlphaFoldDB" id="A0A2S4VVW1"/>
<feature type="compositionally biased region" description="Basic residues" evidence="2">
    <location>
        <begin position="96"/>
        <end position="108"/>
    </location>
</feature>
<proteinExistence type="predicted"/>
<dbReference type="GO" id="GO:0006325">
    <property type="term" value="P:chromatin organization"/>
    <property type="evidence" value="ECO:0007669"/>
    <property type="project" value="UniProtKB-ARBA"/>
</dbReference>
<feature type="region of interest" description="Disordered" evidence="2">
    <location>
        <begin position="83"/>
        <end position="109"/>
    </location>
</feature>
<evidence type="ECO:0000313" key="5">
    <source>
        <dbReference type="Proteomes" id="UP000239156"/>
    </source>
</evidence>
<dbReference type="Proteomes" id="UP000239156">
    <property type="component" value="Unassembled WGS sequence"/>
</dbReference>
<evidence type="ECO:0000256" key="2">
    <source>
        <dbReference type="SAM" id="MobiDB-lite"/>
    </source>
</evidence>
<name>A0A2S4VVW1_9BASI</name>
<gene>
    <name evidence="4" type="ORF">PSTT_03528</name>
</gene>
<reference evidence="4" key="1">
    <citation type="submission" date="2017-12" db="EMBL/GenBank/DDBJ databases">
        <title>Gene loss provides genomic basis for host adaptation in cereal stripe rust fungi.</title>
        <authorList>
            <person name="Xia C."/>
        </authorList>
    </citation>
    <scope>NUCLEOTIDE SEQUENCE [LARGE SCALE GENOMIC DNA]</scope>
    <source>
        <strain evidence="4">93-210</strain>
    </source>
</reference>
<dbReference type="Pfam" id="PF20515">
    <property type="entry name" value="2OG-FeII_Oxy_6"/>
    <property type="match status" value="1"/>
</dbReference>
<organism evidence="4 5">
    <name type="scientific">Puccinia striiformis</name>
    <dbReference type="NCBI Taxonomy" id="27350"/>
    <lineage>
        <taxon>Eukaryota</taxon>
        <taxon>Fungi</taxon>
        <taxon>Dikarya</taxon>
        <taxon>Basidiomycota</taxon>
        <taxon>Pucciniomycotina</taxon>
        <taxon>Pucciniomycetes</taxon>
        <taxon>Pucciniales</taxon>
        <taxon>Pucciniaceae</taxon>
        <taxon>Puccinia</taxon>
    </lineage>
</organism>
<evidence type="ECO:0000313" key="4">
    <source>
        <dbReference type="EMBL" id="POW13674.1"/>
    </source>
</evidence>
<accession>A0A2S4VVW1</accession>
<keyword evidence="5" id="KW-1185">Reference proteome</keyword>
<dbReference type="InterPro" id="IPR036427">
    <property type="entry name" value="Bromodomain-like_sf"/>
</dbReference>
<dbReference type="EMBL" id="PKSL01000023">
    <property type="protein sequence ID" value="POW13674.1"/>
    <property type="molecule type" value="Genomic_DNA"/>
</dbReference>
<sequence>MYLIIKYLDGAAFSEDFLLMLHNCAVFNPSGPHFECREQLENLFEIGWAKRPSGVIPWPATLPPPITTIPGNLATLPPPIKTIPNNLALPKPQTGKQRRKGKSKKNHRPMLWQEQNKAATNERHLKAEQQHHQISRQLSNNLLHHRQFQNPHKLNEPMLDGKMNSLGWRKGYNKGSHIGITAIGAKVAKVPEKSRDLFHETIFINDFIAD</sequence>
<evidence type="ECO:0000259" key="3">
    <source>
        <dbReference type="Pfam" id="PF20515"/>
    </source>
</evidence>
<dbReference type="InterPro" id="IPR046798">
    <property type="entry name" value="2OG-FeII_Oxy_6"/>
</dbReference>
<dbReference type="SUPFAM" id="SSF47370">
    <property type="entry name" value="Bromodomain"/>
    <property type="match status" value="1"/>
</dbReference>
<keyword evidence="1" id="KW-0103">Bromodomain</keyword>
<comment type="caution">
    <text evidence="4">The sequence shown here is derived from an EMBL/GenBank/DDBJ whole genome shotgun (WGS) entry which is preliminary data.</text>
</comment>
<dbReference type="VEuPathDB" id="FungiDB:PSTT_03528"/>
<evidence type="ECO:0000256" key="1">
    <source>
        <dbReference type="ARBA" id="ARBA00023117"/>
    </source>
</evidence>
<feature type="domain" description="Tet-like 2OG-Fe(II) oxygenase" evidence="3">
    <location>
        <begin position="136"/>
        <end position="210"/>
    </location>
</feature>
<protein>
    <recommendedName>
        <fullName evidence="3">Tet-like 2OG-Fe(II) oxygenase domain-containing protein</fullName>
    </recommendedName>
</protein>